<dbReference type="GO" id="GO:0006890">
    <property type="term" value="P:retrograde vesicle-mediated transport, Golgi to endoplasmic reticulum"/>
    <property type="evidence" value="ECO:0007669"/>
    <property type="project" value="InterPro"/>
</dbReference>
<feature type="coiled-coil region" evidence="1">
    <location>
        <begin position="31"/>
        <end position="76"/>
    </location>
</feature>
<gene>
    <name evidence="2" type="ORF">BJ878DRAFT_508770</name>
</gene>
<dbReference type="EMBL" id="MU253946">
    <property type="protein sequence ID" value="KAG9243861.1"/>
    <property type="molecule type" value="Genomic_DNA"/>
</dbReference>
<protein>
    <submittedName>
        <fullName evidence="2">RINT-1 family protein-like protein</fullName>
    </submittedName>
</protein>
<dbReference type="PANTHER" id="PTHR13520">
    <property type="entry name" value="RAD50-INTERACTING PROTEIN 1 RINT-1"/>
    <property type="match status" value="1"/>
</dbReference>
<keyword evidence="1" id="KW-0175">Coiled coil</keyword>
<dbReference type="Pfam" id="PF04437">
    <property type="entry name" value="RINT1_TIP1"/>
    <property type="match status" value="1"/>
</dbReference>
<name>A0A9P7Z241_9HELO</name>
<dbReference type="PROSITE" id="PS51386">
    <property type="entry name" value="RINT1_TIP20"/>
    <property type="match status" value="1"/>
</dbReference>
<sequence>MDVDETNTRLNDYLTDKFQKPADFNDIDSLLETVSLQRQQLDNQLKDARTKLVKSNQASKDNAARIRKDAHEFERQQSDVQRRIMVITSSDNVDEATRSLNGPMEKLRKVDLAKGYIELLKEVNDLVADTRSHLPGNPKEALKPYEQLKRLTMALHNKQENAEGAGVHLVSHVDQTTTRLWAEMKKIMTDEFQIELSMSKWPKEKSTPTAAWGDCFEKLLELQYHELLSSSEPLVLLPVAEMAKTFIQNFEYQFMSEKPTSQPQHLGDYYLEWFLGLLLKLEDYLRDGVSIILAGFFQGSPLAANTVYIDPVSAFITSFLPILKEKTNSVIQAIINKDPTLLSRFIAQLLKFDDSLRTQYNYDAGDSDLGWGGIAGDVLSVNFDRWLEVEKRFAFDQYAEIIRSPNAGLIDRDSAGYGKTKWSFGADQVVDILLATTNSYRRLRSFDHKFKFLSEIQAEIIDRFQGRLAESLDAYRTITSRVARTIHGITKEDQAKIQGIGGLDILCRVYGSANHVINNLTEWGNQDFFLDMYLELKARVKKGSISNDANLAGSMSYNEVKEAMSESLGTEDGLGSVFDALTSSYKERLLEPSADLLVQAFRNSFPILFRPYVDKAQWTTVGDVDESAIAISAELDYPLKALRQQLNFLVGILSYSAFRRVWRPAYDALEQHLWNEVLMRQNFTALGAARFLHDVYAIQDATDSACAVYRQARTADLDMEKLVHGVRLLNLPLTDDAGGPSLSDGSDVRIKLGHGLISKDEARRIIVARMETDDQI</sequence>
<accession>A0A9P7Z241</accession>
<dbReference type="PANTHER" id="PTHR13520:SF0">
    <property type="entry name" value="RAD50-INTERACTING PROTEIN 1"/>
    <property type="match status" value="1"/>
</dbReference>
<keyword evidence="3" id="KW-1185">Reference proteome</keyword>
<reference evidence="2" key="1">
    <citation type="journal article" date="2021" name="IMA Fungus">
        <title>Genomic characterization of three marine fungi, including Emericellopsis atlantica sp. nov. with signatures of a generalist lifestyle and marine biomass degradation.</title>
        <authorList>
            <person name="Hagestad O.C."/>
            <person name="Hou L."/>
            <person name="Andersen J.H."/>
            <person name="Hansen E.H."/>
            <person name="Altermark B."/>
            <person name="Li C."/>
            <person name="Kuhnert E."/>
            <person name="Cox R.J."/>
            <person name="Crous P.W."/>
            <person name="Spatafora J.W."/>
            <person name="Lail K."/>
            <person name="Amirebrahimi M."/>
            <person name="Lipzen A."/>
            <person name="Pangilinan J."/>
            <person name="Andreopoulos W."/>
            <person name="Hayes R.D."/>
            <person name="Ng V."/>
            <person name="Grigoriev I.V."/>
            <person name="Jackson S.A."/>
            <person name="Sutton T.D.S."/>
            <person name="Dobson A.D.W."/>
            <person name="Rama T."/>
        </authorList>
    </citation>
    <scope>NUCLEOTIDE SEQUENCE</scope>
    <source>
        <strain evidence="2">TRa3180A</strain>
    </source>
</reference>
<dbReference type="Proteomes" id="UP000887226">
    <property type="component" value="Unassembled WGS sequence"/>
</dbReference>
<evidence type="ECO:0000256" key="1">
    <source>
        <dbReference type="SAM" id="Coils"/>
    </source>
</evidence>
<dbReference type="GO" id="GO:0060628">
    <property type="term" value="P:regulation of ER to Golgi vesicle-mediated transport"/>
    <property type="evidence" value="ECO:0007669"/>
    <property type="project" value="TreeGrafter"/>
</dbReference>
<dbReference type="GO" id="GO:0070939">
    <property type="term" value="C:Dsl1/NZR complex"/>
    <property type="evidence" value="ECO:0007669"/>
    <property type="project" value="InterPro"/>
</dbReference>
<dbReference type="AlphaFoldDB" id="A0A9P7Z241"/>
<proteinExistence type="predicted"/>
<dbReference type="InterPro" id="IPR042044">
    <property type="entry name" value="EXOC6PINT-1/Sec15/Tip20_C_dom2"/>
</dbReference>
<dbReference type="OrthoDB" id="2189254at2759"/>
<comment type="caution">
    <text evidence="2">The sequence shown here is derived from an EMBL/GenBank/DDBJ whole genome shotgun (WGS) entry which is preliminary data.</text>
</comment>
<dbReference type="Gene3D" id="1.20.58.670">
    <property type="entry name" value="Dsl1p vesicle tethering complex, Tip20p subunit, domain D"/>
    <property type="match status" value="1"/>
</dbReference>
<organism evidence="2 3">
    <name type="scientific">Calycina marina</name>
    <dbReference type="NCBI Taxonomy" id="1763456"/>
    <lineage>
        <taxon>Eukaryota</taxon>
        <taxon>Fungi</taxon>
        <taxon>Dikarya</taxon>
        <taxon>Ascomycota</taxon>
        <taxon>Pezizomycotina</taxon>
        <taxon>Leotiomycetes</taxon>
        <taxon>Helotiales</taxon>
        <taxon>Pezizellaceae</taxon>
        <taxon>Calycina</taxon>
    </lineage>
</organism>
<dbReference type="InterPro" id="IPR007528">
    <property type="entry name" value="RINT1_Tip20"/>
</dbReference>
<evidence type="ECO:0000313" key="3">
    <source>
        <dbReference type="Proteomes" id="UP000887226"/>
    </source>
</evidence>
<dbReference type="GO" id="GO:0006888">
    <property type="term" value="P:endoplasmic reticulum to Golgi vesicle-mediated transport"/>
    <property type="evidence" value="ECO:0007669"/>
    <property type="project" value="InterPro"/>
</dbReference>
<evidence type="ECO:0000313" key="2">
    <source>
        <dbReference type="EMBL" id="KAG9243861.1"/>
    </source>
</evidence>